<comment type="caution">
    <text evidence="2">The sequence shown here is derived from an EMBL/GenBank/DDBJ whole genome shotgun (WGS) entry which is preliminary data.</text>
</comment>
<keyword evidence="3" id="KW-1185">Reference proteome</keyword>
<evidence type="ECO:0000313" key="2">
    <source>
        <dbReference type="EMBL" id="MBB4026252.1"/>
    </source>
</evidence>
<dbReference type="GeneID" id="93102342"/>
<sequence>MSRYNLIRFDWAMKRLLRDKANFVVLEGFLSELLQDNIKIHRILESEGNKEDESDKFNRVDVLAENNKKELIIIEVQNTRELYYFQRMLYGVSKAITEYIHEGDLYAEVRKVYSINIVYFDLGQGSDYIYRGVTDFRGIHSGDTLRLSTKQRNTFVKENAGEIFPEYYVLRVNEFDDRAKTPLDEWVRFLKSGIIDENTTAKGLQAARERLRVSDMSEQERRAYERHMDNIRIQWDVLTTAHGEGWDEGKAEGRAEGKAEGKAEGLAEGREKGIQEGIEQEKKETAKKLLEKGIPVETIMTCTGLSLTEIQQLQ</sequence>
<dbReference type="EMBL" id="JACIES010000004">
    <property type="protein sequence ID" value="MBB4026252.1"/>
    <property type="molecule type" value="Genomic_DNA"/>
</dbReference>
<evidence type="ECO:0000256" key="1">
    <source>
        <dbReference type="SAM" id="MobiDB-lite"/>
    </source>
</evidence>
<dbReference type="AlphaFoldDB" id="A0A7W6MYN2"/>
<reference evidence="2 3" key="1">
    <citation type="submission" date="2020-08" db="EMBL/GenBank/DDBJ databases">
        <title>Genomic Encyclopedia of Type Strains, Phase IV (KMG-IV): sequencing the most valuable type-strain genomes for metagenomic binning, comparative biology and taxonomic classification.</title>
        <authorList>
            <person name="Goeker M."/>
        </authorList>
    </citation>
    <scope>NUCLEOTIDE SEQUENCE [LARGE SCALE GENOMIC DNA]</scope>
    <source>
        <strain evidence="2 3">DSM 105721</strain>
    </source>
</reference>
<dbReference type="RefSeq" id="WP_124315700.1">
    <property type="nucleotide sequence ID" value="NZ_AP028155.1"/>
</dbReference>
<dbReference type="Pfam" id="PF12784">
    <property type="entry name" value="PDDEXK_2"/>
    <property type="match status" value="1"/>
</dbReference>
<proteinExistence type="predicted"/>
<dbReference type="Proteomes" id="UP000546007">
    <property type="component" value="Unassembled WGS sequence"/>
</dbReference>
<evidence type="ECO:0000313" key="3">
    <source>
        <dbReference type="Proteomes" id="UP000546007"/>
    </source>
</evidence>
<dbReference type="OrthoDB" id="1793581at2"/>
<feature type="region of interest" description="Disordered" evidence="1">
    <location>
        <begin position="244"/>
        <end position="279"/>
    </location>
</feature>
<gene>
    <name evidence="2" type="ORF">GGR14_002042</name>
</gene>
<name>A0A7W6MYN2_9BACT</name>
<dbReference type="NCBIfam" id="TIGR01784">
    <property type="entry name" value="T_den_put_tspse"/>
    <property type="match status" value="1"/>
</dbReference>
<protein>
    <submittedName>
        <fullName evidence="2">Putative transposase/invertase (TIGR01784 family)</fullName>
    </submittedName>
</protein>
<dbReference type="PANTHER" id="PTHR41317:SF1">
    <property type="entry name" value="PD-(D_E)XK NUCLEASE FAMILY TRANSPOSASE"/>
    <property type="match status" value="1"/>
</dbReference>
<dbReference type="InterPro" id="IPR010106">
    <property type="entry name" value="RpnA"/>
</dbReference>
<dbReference type="PANTHER" id="PTHR41317">
    <property type="entry name" value="PD-(D_E)XK NUCLEASE FAMILY TRANSPOSASE"/>
    <property type="match status" value="1"/>
</dbReference>
<organism evidence="2 3">
    <name type="scientific">Butyricimonas faecihominis</name>
    <dbReference type="NCBI Taxonomy" id="1472416"/>
    <lineage>
        <taxon>Bacteria</taxon>
        <taxon>Pseudomonadati</taxon>
        <taxon>Bacteroidota</taxon>
        <taxon>Bacteroidia</taxon>
        <taxon>Bacteroidales</taxon>
        <taxon>Odoribacteraceae</taxon>
        <taxon>Butyricimonas</taxon>
    </lineage>
</organism>
<accession>A0A7W6MYN2</accession>